<name>D8K9C8_NITWC</name>
<evidence type="ECO:0000313" key="2">
    <source>
        <dbReference type="Proteomes" id="UP000000393"/>
    </source>
</evidence>
<organism evidence="1 2">
    <name type="scientific">Nitrosococcus watsoni (strain C-113)</name>
    <dbReference type="NCBI Taxonomy" id="105559"/>
    <lineage>
        <taxon>Bacteria</taxon>
        <taxon>Pseudomonadati</taxon>
        <taxon>Pseudomonadota</taxon>
        <taxon>Gammaproteobacteria</taxon>
        <taxon>Chromatiales</taxon>
        <taxon>Chromatiaceae</taxon>
        <taxon>Nitrosococcus</taxon>
    </lineage>
</organism>
<dbReference type="OrthoDB" id="9795424at2"/>
<reference evidence="1 2" key="1">
    <citation type="submission" date="2010-06" db="EMBL/GenBank/DDBJ databases">
        <title>Complete sequence of chromosome of Nitrosococcus watsoni C-113.</title>
        <authorList>
            <consortium name="US DOE Joint Genome Institute"/>
            <person name="Lucas S."/>
            <person name="Copeland A."/>
            <person name="Lapidus A."/>
            <person name="Cheng J.-F."/>
            <person name="Bruce D."/>
            <person name="Goodwin L."/>
            <person name="Pitluck S."/>
            <person name="Malfatti S.A."/>
            <person name="Chain P.S.G."/>
            <person name="Land M."/>
            <person name="Hauser L."/>
            <person name="Kyrpides N."/>
            <person name="Ivanova N."/>
            <person name="Cambell M.A."/>
            <person name="Heidelberg J.F."/>
            <person name="Klotz M.G."/>
            <person name="Woyke T."/>
        </authorList>
    </citation>
    <scope>NUCLEOTIDE SEQUENCE [LARGE SCALE GENOMIC DNA]</scope>
    <source>
        <strain evidence="1 2">C-113</strain>
    </source>
</reference>
<gene>
    <name evidence="1" type="ordered locus">Nwat_2469</name>
</gene>
<dbReference type="HOGENOM" id="CLU_2480204_0_0_6"/>
<sequence length="87" mass="10059">MNDDDITTLLQAPSFLDGPRVIEFFLQTQTEHYDFIRRTLIRFAYHSLPKPDKGLLVKLVELHGTLSGLATKNLCERAWLVFEQIVL</sequence>
<dbReference type="AlphaFoldDB" id="D8K9C8"/>
<dbReference type="EMBL" id="CP002086">
    <property type="protein sequence ID" value="ADJ29271.1"/>
    <property type="molecule type" value="Genomic_DNA"/>
</dbReference>
<dbReference type="Proteomes" id="UP000000393">
    <property type="component" value="Chromosome"/>
</dbReference>
<keyword evidence="2" id="KW-1185">Reference proteome</keyword>
<dbReference type="KEGG" id="nwa:Nwat_2469"/>
<protein>
    <submittedName>
        <fullName evidence="1">Uncharacterized protein</fullName>
    </submittedName>
</protein>
<dbReference type="RefSeq" id="WP_013221341.1">
    <property type="nucleotide sequence ID" value="NC_014315.1"/>
</dbReference>
<proteinExistence type="predicted"/>
<accession>D8K9C8</accession>
<evidence type="ECO:0000313" key="1">
    <source>
        <dbReference type="EMBL" id="ADJ29271.1"/>
    </source>
</evidence>